<keyword evidence="7" id="KW-1185">Reference proteome</keyword>
<evidence type="ECO:0000256" key="3">
    <source>
        <dbReference type="ARBA" id="ARBA00023163"/>
    </source>
</evidence>
<dbReference type="SUPFAM" id="SSF46689">
    <property type="entry name" value="Homeodomain-like"/>
    <property type="match status" value="1"/>
</dbReference>
<sequence length="229" mass="25075">MMIKDGLKAAEARCTARHAAGSDPAKRGQILAGAKRIFMERGFDAASVNDICRAAGVSKSTLYIYFDGKEDLFETMIEEERDRRFETVTGILTTDAPPAEVLLRYGCAVASIVCSDDVVRAQRIIIGISERMPELGARFFEGGSQRAKTDLTVFLQRQVCEGRLEVSDIPLAAAQFLELSMTSLWRPRLFGQRRVAPSPKEIETVVTSAVTMFMAAYKIATKPGASQAA</sequence>
<dbReference type="PRINTS" id="PR00455">
    <property type="entry name" value="HTHTETR"/>
</dbReference>
<dbReference type="EMBL" id="AWWI01000179">
    <property type="protein sequence ID" value="PIL14926.1"/>
    <property type="molecule type" value="Genomic_DNA"/>
</dbReference>
<organism evidence="6 7">
    <name type="scientific">Puniceibacterium antarcticum</name>
    <dbReference type="NCBI Taxonomy" id="1206336"/>
    <lineage>
        <taxon>Bacteria</taxon>
        <taxon>Pseudomonadati</taxon>
        <taxon>Pseudomonadota</taxon>
        <taxon>Alphaproteobacteria</taxon>
        <taxon>Rhodobacterales</taxon>
        <taxon>Paracoccaceae</taxon>
        <taxon>Puniceibacterium</taxon>
    </lineage>
</organism>
<dbReference type="InterPro" id="IPR039536">
    <property type="entry name" value="TetR_C_Proteobacteria"/>
</dbReference>
<evidence type="ECO:0000256" key="4">
    <source>
        <dbReference type="PROSITE-ProRule" id="PRU00335"/>
    </source>
</evidence>
<evidence type="ECO:0000313" key="6">
    <source>
        <dbReference type="EMBL" id="PIL14926.1"/>
    </source>
</evidence>
<dbReference type="Pfam" id="PF00440">
    <property type="entry name" value="TetR_N"/>
    <property type="match status" value="1"/>
</dbReference>
<comment type="caution">
    <text evidence="6">The sequence shown here is derived from an EMBL/GenBank/DDBJ whole genome shotgun (WGS) entry which is preliminary data.</text>
</comment>
<accession>A0A2G8R045</accession>
<keyword evidence="1" id="KW-0805">Transcription regulation</keyword>
<protein>
    <recommendedName>
        <fullName evidence="5">HTH tetR-type domain-containing protein</fullName>
    </recommendedName>
</protein>
<proteinExistence type="predicted"/>
<dbReference type="InterPro" id="IPR009057">
    <property type="entry name" value="Homeodomain-like_sf"/>
</dbReference>
<feature type="domain" description="HTH tetR-type" evidence="5">
    <location>
        <begin position="24"/>
        <end position="84"/>
    </location>
</feature>
<dbReference type="PANTHER" id="PTHR30055">
    <property type="entry name" value="HTH-TYPE TRANSCRIPTIONAL REGULATOR RUTR"/>
    <property type="match status" value="1"/>
</dbReference>
<dbReference type="PROSITE" id="PS50977">
    <property type="entry name" value="HTH_TETR_2"/>
    <property type="match status" value="1"/>
</dbReference>
<dbReference type="GO" id="GO:0000976">
    <property type="term" value="F:transcription cis-regulatory region binding"/>
    <property type="evidence" value="ECO:0007669"/>
    <property type="project" value="TreeGrafter"/>
</dbReference>
<evidence type="ECO:0000313" key="7">
    <source>
        <dbReference type="Proteomes" id="UP000231259"/>
    </source>
</evidence>
<dbReference type="PANTHER" id="PTHR30055:SF146">
    <property type="entry name" value="HTH-TYPE TRANSCRIPTIONAL DUAL REGULATOR CECR"/>
    <property type="match status" value="1"/>
</dbReference>
<dbReference type="OrthoDB" id="9808189at2"/>
<gene>
    <name evidence="6" type="ORF">P775_26205</name>
</gene>
<dbReference type="GO" id="GO:0003700">
    <property type="term" value="F:DNA-binding transcription factor activity"/>
    <property type="evidence" value="ECO:0007669"/>
    <property type="project" value="TreeGrafter"/>
</dbReference>
<dbReference type="FunFam" id="1.10.10.60:FF:000141">
    <property type="entry name" value="TetR family transcriptional regulator"/>
    <property type="match status" value="1"/>
</dbReference>
<dbReference type="Proteomes" id="UP000231259">
    <property type="component" value="Unassembled WGS sequence"/>
</dbReference>
<dbReference type="AlphaFoldDB" id="A0A2G8R045"/>
<reference evidence="6 7" key="1">
    <citation type="submission" date="2013-09" db="EMBL/GenBank/DDBJ databases">
        <title>Genome sequencing of Phaeobacter antarcticus sp. nov. SM1211.</title>
        <authorList>
            <person name="Zhang X.-Y."/>
            <person name="Liu C."/>
            <person name="Chen X.-L."/>
            <person name="Xie B.-B."/>
            <person name="Qin Q.-L."/>
            <person name="Rong J.-C."/>
            <person name="Zhang Y.-Z."/>
        </authorList>
    </citation>
    <scope>NUCLEOTIDE SEQUENCE [LARGE SCALE GENOMIC DNA]</scope>
    <source>
        <strain evidence="6 7">SM1211</strain>
    </source>
</reference>
<dbReference type="InterPro" id="IPR001647">
    <property type="entry name" value="HTH_TetR"/>
</dbReference>
<keyword evidence="2 4" id="KW-0238">DNA-binding</keyword>
<evidence type="ECO:0000259" key="5">
    <source>
        <dbReference type="PROSITE" id="PS50977"/>
    </source>
</evidence>
<dbReference type="RefSeq" id="WP_099913530.1">
    <property type="nucleotide sequence ID" value="NZ_AWWI01000179.1"/>
</dbReference>
<dbReference type="Gene3D" id="1.10.10.60">
    <property type="entry name" value="Homeodomain-like"/>
    <property type="match status" value="1"/>
</dbReference>
<evidence type="ECO:0000256" key="1">
    <source>
        <dbReference type="ARBA" id="ARBA00023015"/>
    </source>
</evidence>
<dbReference type="InterPro" id="IPR050109">
    <property type="entry name" value="HTH-type_TetR-like_transc_reg"/>
</dbReference>
<feature type="DNA-binding region" description="H-T-H motif" evidence="4">
    <location>
        <begin position="47"/>
        <end position="66"/>
    </location>
</feature>
<evidence type="ECO:0000256" key="2">
    <source>
        <dbReference type="ARBA" id="ARBA00023125"/>
    </source>
</evidence>
<dbReference type="Gene3D" id="1.10.357.10">
    <property type="entry name" value="Tetracycline Repressor, domain 2"/>
    <property type="match status" value="1"/>
</dbReference>
<dbReference type="Pfam" id="PF14246">
    <property type="entry name" value="TetR_C_7"/>
    <property type="match status" value="1"/>
</dbReference>
<keyword evidence="3" id="KW-0804">Transcription</keyword>
<name>A0A2G8R045_9RHOB</name>